<dbReference type="AlphaFoldDB" id="A0A6B2L1M4"/>
<dbReference type="PANTHER" id="PTHR11216">
    <property type="entry name" value="EH DOMAIN"/>
    <property type="match status" value="1"/>
</dbReference>
<feature type="compositionally biased region" description="Pro residues" evidence="2">
    <location>
        <begin position="461"/>
        <end position="470"/>
    </location>
</feature>
<dbReference type="Pfam" id="PF12763">
    <property type="entry name" value="EH"/>
    <property type="match status" value="3"/>
</dbReference>
<organism evidence="5">
    <name type="scientific">Arcella intermedia</name>
    <dbReference type="NCBI Taxonomy" id="1963864"/>
    <lineage>
        <taxon>Eukaryota</taxon>
        <taxon>Amoebozoa</taxon>
        <taxon>Tubulinea</taxon>
        <taxon>Elardia</taxon>
        <taxon>Arcellinida</taxon>
        <taxon>Sphaerothecina</taxon>
        <taxon>Arcellidae</taxon>
        <taxon>Arcella</taxon>
    </lineage>
</organism>
<dbReference type="GO" id="GO:0016197">
    <property type="term" value="P:endosomal transport"/>
    <property type="evidence" value="ECO:0007669"/>
    <property type="project" value="TreeGrafter"/>
</dbReference>
<dbReference type="InterPro" id="IPR018247">
    <property type="entry name" value="EF_Hand_1_Ca_BS"/>
</dbReference>
<dbReference type="SUPFAM" id="SSF90257">
    <property type="entry name" value="Myosin rod fragments"/>
    <property type="match status" value="1"/>
</dbReference>
<dbReference type="PROSITE" id="PS00018">
    <property type="entry name" value="EF_HAND_1"/>
    <property type="match status" value="1"/>
</dbReference>
<feature type="region of interest" description="Disordered" evidence="2">
    <location>
        <begin position="450"/>
        <end position="493"/>
    </location>
</feature>
<feature type="domain" description="EF-hand" evidence="4">
    <location>
        <begin position="235"/>
        <end position="270"/>
    </location>
</feature>
<evidence type="ECO:0000259" key="4">
    <source>
        <dbReference type="PROSITE" id="PS50222"/>
    </source>
</evidence>
<dbReference type="Gene3D" id="1.10.238.10">
    <property type="entry name" value="EF-hand"/>
    <property type="match status" value="3"/>
</dbReference>
<dbReference type="GO" id="GO:0005509">
    <property type="term" value="F:calcium ion binding"/>
    <property type="evidence" value="ECO:0007669"/>
    <property type="project" value="InterPro"/>
</dbReference>
<dbReference type="PROSITE" id="PS50031">
    <property type="entry name" value="EH"/>
    <property type="match status" value="2"/>
</dbReference>
<accession>A0A6B2L1M4</accession>
<dbReference type="SMART" id="SM00054">
    <property type="entry name" value="EFh"/>
    <property type="match status" value="3"/>
</dbReference>
<dbReference type="EMBL" id="GIBP01001799">
    <property type="protein sequence ID" value="NDV30768.1"/>
    <property type="molecule type" value="Transcribed_RNA"/>
</dbReference>
<dbReference type="InterPro" id="IPR002048">
    <property type="entry name" value="EF_hand_dom"/>
</dbReference>
<evidence type="ECO:0000256" key="1">
    <source>
        <dbReference type="ARBA" id="ARBA00022837"/>
    </source>
</evidence>
<dbReference type="Gene3D" id="1.20.5.340">
    <property type="match status" value="1"/>
</dbReference>
<dbReference type="GO" id="GO:0006897">
    <property type="term" value="P:endocytosis"/>
    <property type="evidence" value="ECO:0007669"/>
    <property type="project" value="TreeGrafter"/>
</dbReference>
<evidence type="ECO:0000256" key="2">
    <source>
        <dbReference type="SAM" id="MobiDB-lite"/>
    </source>
</evidence>
<dbReference type="SMART" id="SM00027">
    <property type="entry name" value="EH"/>
    <property type="match status" value="2"/>
</dbReference>
<feature type="domain" description="EH" evidence="3">
    <location>
        <begin position="202"/>
        <end position="291"/>
    </location>
</feature>
<sequence length="516" mass="56473">MLFKRSGLSNDVLASIWGVVSPSNTPLSLNQFVVACRLIALAQNGRSPTMQELSVNPQIPLANFNGITAPLGQPTPAVMDQGRKDFNWTISPSLYADYVQKFNSLDTDRDGFIPGNEAASFLSLSELPSKTLARVWELSDINKDGKLDLQEHCVAMYLVSAVKAGLQLPSPLPQSLLSSIWACKTQTSSTPQGSPYALTQPEISQWSQVFEASDIERLGIIHAHKAKEILVKSGLSNTELALIYGLSDLDGDGNLNRMEFIIAMKLIKIRSSGMQLPNELPAELKNSLNLTPHSSTAGSPTPTVLSSNNPASFPRSSTPSTTKPEDSNQLAALETKIKELTLQITSLTNQKNQFESSWKKLSKEKRDADAEIRDLQAKLSKANDKVSEIEGKLIQAEARLSVLASRGTDSSHSIQSDLNAQLEAKDRELAYLREQNSELERMLQQNKRYEAEEPLDRGLPLPIPAPPPPRSTESHLPVSAEGSNPFLLGMNLPDTSNEAMFDSFVLNDDKPNSTNK</sequence>
<evidence type="ECO:0000313" key="5">
    <source>
        <dbReference type="EMBL" id="NDV30768.1"/>
    </source>
</evidence>
<feature type="region of interest" description="Disordered" evidence="2">
    <location>
        <begin position="288"/>
        <end position="327"/>
    </location>
</feature>
<feature type="domain" description="EF-hand" evidence="4">
    <location>
        <begin position="93"/>
        <end position="128"/>
    </location>
</feature>
<dbReference type="InterPro" id="IPR000261">
    <property type="entry name" value="EH_dom"/>
</dbReference>
<dbReference type="SUPFAM" id="SSF47473">
    <property type="entry name" value="EF-hand"/>
    <property type="match status" value="3"/>
</dbReference>
<dbReference type="PROSITE" id="PS50222">
    <property type="entry name" value="EF_HAND_2"/>
    <property type="match status" value="2"/>
</dbReference>
<dbReference type="InterPro" id="IPR011992">
    <property type="entry name" value="EF-hand-dom_pair"/>
</dbReference>
<feature type="domain" description="EH" evidence="3">
    <location>
        <begin position="94"/>
        <end position="179"/>
    </location>
</feature>
<name>A0A6B2L1M4_9EUKA</name>
<dbReference type="GO" id="GO:0005737">
    <property type="term" value="C:cytoplasm"/>
    <property type="evidence" value="ECO:0007669"/>
    <property type="project" value="TreeGrafter"/>
</dbReference>
<reference evidence="5" key="1">
    <citation type="journal article" date="2020" name="J. Eukaryot. Microbiol.">
        <title>De novo Sequencing, Assembly and Annotation of the Transcriptome for the Free-Living Testate Amoeba Arcella intermedia.</title>
        <authorList>
            <person name="Ribeiro G.M."/>
            <person name="Porfirio-Sousa A.L."/>
            <person name="Maurer-Alcala X.X."/>
            <person name="Katz L.A."/>
            <person name="Lahr D.J.G."/>
        </authorList>
    </citation>
    <scope>NUCLEOTIDE SEQUENCE</scope>
</reference>
<proteinExistence type="predicted"/>
<evidence type="ECO:0000259" key="3">
    <source>
        <dbReference type="PROSITE" id="PS50031"/>
    </source>
</evidence>
<evidence type="ECO:0008006" key="6">
    <source>
        <dbReference type="Google" id="ProtNLM"/>
    </source>
</evidence>
<protein>
    <recommendedName>
        <fullName evidence="6">Epidermal growth factor receptor substrate 15-like 1</fullName>
    </recommendedName>
</protein>
<keyword evidence="1" id="KW-0106">Calcium</keyword>
<dbReference type="CDD" id="cd00052">
    <property type="entry name" value="EH"/>
    <property type="match status" value="2"/>
</dbReference>
<dbReference type="GO" id="GO:0005886">
    <property type="term" value="C:plasma membrane"/>
    <property type="evidence" value="ECO:0007669"/>
    <property type="project" value="TreeGrafter"/>
</dbReference>